<dbReference type="EMBL" id="FN393070">
    <property type="protein sequence ID" value="CAY79570.1"/>
    <property type="molecule type" value="Genomic_DNA"/>
</dbReference>
<dbReference type="HOGENOM" id="CLU_1688123_0_0_1"/>
<dbReference type="Proteomes" id="UP000000286">
    <property type="component" value="Chromosome VII"/>
</dbReference>
<gene>
    <name evidence="1" type="ORF">EC1118_1G1_0749g</name>
</gene>
<dbReference type="AlphaFoldDB" id="C8Z854"/>
<reference evidence="1 2" key="1">
    <citation type="journal article" date="2009" name="Proc. Natl. Acad. Sci. U.S.A.">
        <title>Eukaryote-to-eukaryote gene transfer events revealed by the genome sequence of the wine yeast Saccharomyces cerevisiae EC1118.</title>
        <authorList>
            <person name="Novo M."/>
            <person name="Bigey F."/>
            <person name="Beyne E."/>
            <person name="Galeote V."/>
            <person name="Gavory F."/>
            <person name="Mallet S."/>
            <person name="Cambot B."/>
            <person name="Legras J.L."/>
            <person name="Wincker P."/>
            <person name="Casaregola S."/>
            <person name="Dequin S."/>
        </authorList>
    </citation>
    <scope>NUCLEOTIDE SEQUENCE [LARGE SCALE GENOMIC DNA]</scope>
    <source>
        <strain evidence="2">Lalvin EC1118 / Prise de mousse</strain>
    </source>
</reference>
<evidence type="ECO:0000313" key="2">
    <source>
        <dbReference type="Proteomes" id="UP000000286"/>
    </source>
</evidence>
<evidence type="ECO:0000313" key="1">
    <source>
        <dbReference type="EMBL" id="CAY79570.1"/>
    </source>
</evidence>
<sequence>MEMYEISDTLWCGLVSLRCNAITSKMNQLDTNRLENSDRACDTNREYNMINARGAHRSQLAEMSLSAAPIPSSEGLKNEGKCGYTTCFSLELISTTSRFSVCSTVSSSVPLLPEFCIVPPMLSATPPEAAKGASGSMKSGSIVVSSLPYDILPALL</sequence>
<organism evidence="1 2">
    <name type="scientific">Saccharomyces cerevisiae (strain Lalvin EC1118 / Prise de mousse)</name>
    <name type="common">Baker's yeast</name>
    <dbReference type="NCBI Taxonomy" id="643680"/>
    <lineage>
        <taxon>Eukaryota</taxon>
        <taxon>Fungi</taxon>
        <taxon>Dikarya</taxon>
        <taxon>Ascomycota</taxon>
        <taxon>Saccharomycotina</taxon>
        <taxon>Saccharomycetes</taxon>
        <taxon>Saccharomycetales</taxon>
        <taxon>Saccharomycetaceae</taxon>
        <taxon>Saccharomyces</taxon>
    </lineage>
</organism>
<protein>
    <submittedName>
        <fullName evidence="1">EC1118_1G1_0749p</fullName>
    </submittedName>
</protein>
<proteinExistence type="predicted"/>
<accession>C8Z854</accession>
<name>C8Z854_YEAS8</name>